<name>A0A224YH15_9ACAR</name>
<evidence type="ECO:0000313" key="2">
    <source>
        <dbReference type="EMBL" id="MAA13060.1"/>
    </source>
</evidence>
<reference evidence="2" key="1">
    <citation type="journal article" date="2017" name="Parasit. Vectors">
        <title>Sialotranscriptomics of Rhipicephalus zambeziensis reveals intricate expression profiles of secretory proteins and suggests tight temporal transcriptional regulation during blood-feeding.</title>
        <authorList>
            <person name="de Castro M.H."/>
            <person name="de Klerk D."/>
            <person name="Pienaar R."/>
            <person name="Rees D.J.G."/>
            <person name="Mans B.J."/>
        </authorList>
    </citation>
    <scope>NUCLEOTIDE SEQUENCE</scope>
    <source>
        <tissue evidence="2">Salivary glands</tissue>
    </source>
</reference>
<sequence>MFLVSTLWALELHVYSCYLRCRKAGYLFLDMDGTVVVVQVYRRCTKIVVPQMDSLKGHGYHHYECHHDRHLRHHGHHNLHDKVEGFDFLQIEDQEAKAANRDHNRMKGLRNFAAE</sequence>
<organism evidence="2">
    <name type="scientific">Rhipicephalus zambeziensis</name>
    <dbReference type="NCBI Taxonomy" id="60191"/>
    <lineage>
        <taxon>Eukaryota</taxon>
        <taxon>Metazoa</taxon>
        <taxon>Ecdysozoa</taxon>
        <taxon>Arthropoda</taxon>
        <taxon>Chelicerata</taxon>
        <taxon>Arachnida</taxon>
        <taxon>Acari</taxon>
        <taxon>Parasitiformes</taxon>
        <taxon>Ixodida</taxon>
        <taxon>Ixodoidea</taxon>
        <taxon>Ixodidae</taxon>
        <taxon>Rhipicephalinae</taxon>
        <taxon>Rhipicephalus</taxon>
        <taxon>Rhipicephalus</taxon>
    </lineage>
</organism>
<feature type="signal peptide" evidence="1">
    <location>
        <begin position="1"/>
        <end position="16"/>
    </location>
</feature>
<dbReference type="AlphaFoldDB" id="A0A224YH15"/>
<evidence type="ECO:0000256" key="1">
    <source>
        <dbReference type="SAM" id="SignalP"/>
    </source>
</evidence>
<dbReference type="EMBL" id="GFPF01001914">
    <property type="protein sequence ID" value="MAA13060.1"/>
    <property type="molecule type" value="Transcribed_RNA"/>
</dbReference>
<keyword evidence="1" id="KW-0732">Signal</keyword>
<protein>
    <submittedName>
        <fullName evidence="2">Uncharacterized protein</fullName>
    </submittedName>
</protein>
<feature type="chain" id="PRO_5011968325" evidence="1">
    <location>
        <begin position="17"/>
        <end position="115"/>
    </location>
</feature>
<proteinExistence type="predicted"/>
<accession>A0A224YH15</accession>